<feature type="transmembrane region" description="Helical" evidence="2">
    <location>
        <begin position="48"/>
        <end position="66"/>
    </location>
</feature>
<evidence type="ECO:0000313" key="3">
    <source>
        <dbReference type="EMBL" id="URD82320.1"/>
    </source>
</evidence>
<dbReference type="AlphaFoldDB" id="A0A9E7JIF1"/>
<evidence type="ECO:0000313" key="4">
    <source>
        <dbReference type="Proteomes" id="UP001055439"/>
    </source>
</evidence>
<sequence>MRRPCDHFIKKAPEAFNECLRHLESPTKSCVAGRGSMKSSPPPRRRNLRTRLFVFSVVAFAIVLYGEDFTCILGTPFRRADDPPPQQQEQGGAPRGTDEAVVPFAVGKTEEGCDVFAGMSVRRAIEAALPRGGLPLHPAPADMPGARPARRRLPALEMAAASLLFTQVSSYPSASANTNCLASSPPAGDSIPSFFLPLSGFVWRNGSIVTRRYISP</sequence>
<organism evidence="3 4">
    <name type="scientific">Musa troglodytarum</name>
    <name type="common">fe'i banana</name>
    <dbReference type="NCBI Taxonomy" id="320322"/>
    <lineage>
        <taxon>Eukaryota</taxon>
        <taxon>Viridiplantae</taxon>
        <taxon>Streptophyta</taxon>
        <taxon>Embryophyta</taxon>
        <taxon>Tracheophyta</taxon>
        <taxon>Spermatophyta</taxon>
        <taxon>Magnoliopsida</taxon>
        <taxon>Liliopsida</taxon>
        <taxon>Zingiberales</taxon>
        <taxon>Musaceae</taxon>
        <taxon>Musa</taxon>
    </lineage>
</organism>
<evidence type="ECO:0000256" key="2">
    <source>
        <dbReference type="SAM" id="Phobius"/>
    </source>
</evidence>
<dbReference type="Proteomes" id="UP001055439">
    <property type="component" value="Chromosome 10"/>
</dbReference>
<keyword evidence="4" id="KW-1185">Reference proteome</keyword>
<dbReference type="OrthoDB" id="1932925at2759"/>
<dbReference type="EMBL" id="CP097503">
    <property type="protein sequence ID" value="URD82320.1"/>
    <property type="molecule type" value="Genomic_DNA"/>
</dbReference>
<accession>A0A9E7JIF1</accession>
<feature type="region of interest" description="Disordered" evidence="1">
    <location>
        <begin position="78"/>
        <end position="98"/>
    </location>
</feature>
<keyword evidence="2" id="KW-1133">Transmembrane helix</keyword>
<name>A0A9E7JIF1_9LILI</name>
<gene>
    <name evidence="3" type="ORF">MUK42_04755</name>
</gene>
<proteinExistence type="predicted"/>
<keyword evidence="2" id="KW-0472">Membrane</keyword>
<protein>
    <submittedName>
        <fullName evidence="3">Leaf senescence related protein</fullName>
    </submittedName>
</protein>
<reference evidence="3" key="1">
    <citation type="submission" date="2022-05" db="EMBL/GenBank/DDBJ databases">
        <title>The Musa troglodytarum L. genome provides insights into the mechanism of non-climacteric behaviour and enrichment of carotenoids.</title>
        <authorList>
            <person name="Wang J."/>
        </authorList>
    </citation>
    <scope>NUCLEOTIDE SEQUENCE</scope>
    <source>
        <tissue evidence="3">Leaf</tissue>
    </source>
</reference>
<keyword evidence="2" id="KW-0812">Transmembrane</keyword>
<evidence type="ECO:0000256" key="1">
    <source>
        <dbReference type="SAM" id="MobiDB-lite"/>
    </source>
</evidence>